<dbReference type="EMBL" id="LR796592">
    <property type="protein sequence ID" value="CAB4153259.1"/>
    <property type="molecule type" value="Genomic_DNA"/>
</dbReference>
<organism evidence="1">
    <name type="scientific">uncultured Caudovirales phage</name>
    <dbReference type="NCBI Taxonomy" id="2100421"/>
    <lineage>
        <taxon>Viruses</taxon>
        <taxon>Duplodnaviria</taxon>
        <taxon>Heunggongvirae</taxon>
        <taxon>Uroviricota</taxon>
        <taxon>Caudoviricetes</taxon>
        <taxon>Peduoviridae</taxon>
        <taxon>Maltschvirus</taxon>
        <taxon>Maltschvirus maltsch</taxon>
    </lineage>
</organism>
<accession>A0A6J5NCS1</accession>
<reference evidence="1" key="1">
    <citation type="submission" date="2020-04" db="EMBL/GenBank/DDBJ databases">
        <authorList>
            <person name="Chiriac C."/>
            <person name="Salcher M."/>
            <person name="Ghai R."/>
            <person name="Kavagutti S V."/>
        </authorList>
    </citation>
    <scope>NUCLEOTIDE SEQUENCE</scope>
</reference>
<sequence length="525" mass="55234">MELLWPTDIVPNVMDWAWVDSTAVYNSPTSGASRTVSRPGMRLVCTMTFTGLTAAKRAKALAAVSNLRGRSNRIWLTDETYKRRGTFPVSELLPNNTFTNGIVGLGSQNATLTNIDGSIRIEGQYPQATVPGLSYTSPPPTVAQYVPYAMRSMMRLGKGFSAATYGPYLDSGGNAAFNYKASPGISTTSVITLATSAGAVPAVANQTSGWTAGDYAWCDYVSLARCALVDGSPNALLQSDLPANAVWSKVNCTVGTVAAGPTNLTDAYPITENTTPTVSHYVTQTAIKSAVNEDWCGYIEAKANGRTLLRLVIGDNATNYSECTFDLTTGNVSSISNIGTGTFARSGGAINLGNGWWGCWIVAKVAAAITTTNTFAYYLKDGTGASTYTGNGTSGVLVRRAGYSVGGVASMPSQTTTTAITNVVQSGIGINIKGLPGSVANLLMPGDWIDVNGQLNMVTSPLTSNAAGMGYLQVARPFTTPPTNNTPVVIQRPMGRFILAQEETGWSSMPGVFSEMSLSFVEDIA</sequence>
<proteinExistence type="predicted"/>
<gene>
    <name evidence="1" type="ORF">UFOVP605_54</name>
</gene>
<name>A0A6J5NCS1_9CAUD</name>
<protein>
    <submittedName>
        <fullName evidence="1">Uncharacterized protein</fullName>
    </submittedName>
</protein>
<evidence type="ECO:0000313" key="1">
    <source>
        <dbReference type="EMBL" id="CAB4153259.1"/>
    </source>
</evidence>